<dbReference type="InterPro" id="IPR011527">
    <property type="entry name" value="ABC1_TM_dom"/>
</dbReference>
<dbReference type="InterPro" id="IPR027417">
    <property type="entry name" value="P-loop_NTPase"/>
</dbReference>
<evidence type="ECO:0000313" key="7">
    <source>
        <dbReference type="EMBL" id="SCZ85594.1"/>
    </source>
</evidence>
<keyword evidence="3 5" id="KW-1133">Transmembrane helix</keyword>
<keyword evidence="4 5" id="KW-0472">Membrane</keyword>
<dbReference type="AlphaFoldDB" id="A0A1G5SEH4"/>
<evidence type="ECO:0000256" key="3">
    <source>
        <dbReference type="ARBA" id="ARBA00022989"/>
    </source>
</evidence>
<proteinExistence type="predicted"/>
<dbReference type="PROSITE" id="PS50929">
    <property type="entry name" value="ABC_TM1F"/>
    <property type="match status" value="1"/>
</dbReference>
<dbReference type="PANTHER" id="PTHR43394:SF1">
    <property type="entry name" value="ATP-BINDING CASSETTE SUB-FAMILY B MEMBER 10, MITOCHONDRIAL"/>
    <property type="match status" value="1"/>
</dbReference>
<keyword evidence="2 5" id="KW-0812">Transmembrane</keyword>
<feature type="transmembrane region" description="Helical" evidence="5">
    <location>
        <begin position="173"/>
        <end position="191"/>
    </location>
</feature>
<organism evidence="7 8">
    <name type="scientific">Nitrosomonas mobilis</name>
    <dbReference type="NCBI Taxonomy" id="51642"/>
    <lineage>
        <taxon>Bacteria</taxon>
        <taxon>Pseudomonadati</taxon>
        <taxon>Pseudomonadota</taxon>
        <taxon>Betaproteobacteria</taxon>
        <taxon>Nitrosomonadales</taxon>
        <taxon>Nitrosomonadaceae</taxon>
        <taxon>Nitrosomonas</taxon>
    </lineage>
</organism>
<dbReference type="GO" id="GO:0005886">
    <property type="term" value="C:plasma membrane"/>
    <property type="evidence" value="ECO:0007669"/>
    <property type="project" value="UniProtKB-SubCell"/>
</dbReference>
<evidence type="ECO:0000313" key="8">
    <source>
        <dbReference type="Proteomes" id="UP000198729"/>
    </source>
</evidence>
<dbReference type="STRING" id="51642.NSMM_400072"/>
<protein>
    <submittedName>
        <fullName evidence="7">Putative ABC transporter-related protein</fullName>
    </submittedName>
</protein>
<evidence type="ECO:0000256" key="5">
    <source>
        <dbReference type="SAM" id="Phobius"/>
    </source>
</evidence>
<dbReference type="InterPro" id="IPR039421">
    <property type="entry name" value="Type_1_exporter"/>
</dbReference>
<evidence type="ECO:0000256" key="4">
    <source>
        <dbReference type="ARBA" id="ARBA00023136"/>
    </source>
</evidence>
<dbReference type="EMBL" id="FMWO01000048">
    <property type="protein sequence ID" value="SCZ85594.1"/>
    <property type="molecule type" value="Genomic_DNA"/>
</dbReference>
<dbReference type="Pfam" id="PF00005">
    <property type="entry name" value="ABC_tran"/>
    <property type="match status" value="1"/>
</dbReference>
<keyword evidence="8" id="KW-1185">Reference proteome</keyword>
<reference evidence="7 8" key="1">
    <citation type="submission" date="2016-10" db="EMBL/GenBank/DDBJ databases">
        <authorList>
            <person name="de Groot N.N."/>
        </authorList>
    </citation>
    <scope>NUCLEOTIDE SEQUENCE [LARGE SCALE GENOMIC DNA]</scope>
    <source>
        <strain evidence="7">1</strain>
    </source>
</reference>
<accession>A0A1G5SEH4</accession>
<dbReference type="SUPFAM" id="SSF90123">
    <property type="entry name" value="ABC transporter transmembrane region"/>
    <property type="match status" value="1"/>
</dbReference>
<evidence type="ECO:0000256" key="2">
    <source>
        <dbReference type="ARBA" id="ARBA00022692"/>
    </source>
</evidence>
<feature type="transmembrane region" description="Helical" evidence="5">
    <location>
        <begin position="252"/>
        <end position="274"/>
    </location>
</feature>
<dbReference type="RefSeq" id="WP_090286021.1">
    <property type="nucleotide sequence ID" value="NZ_FMWO01000048.1"/>
</dbReference>
<dbReference type="Proteomes" id="UP000198729">
    <property type="component" value="Unassembled WGS sequence"/>
</dbReference>
<dbReference type="InterPro" id="IPR003439">
    <property type="entry name" value="ABC_transporter-like_ATP-bd"/>
</dbReference>
<dbReference type="GO" id="GO:0015421">
    <property type="term" value="F:ABC-type oligopeptide transporter activity"/>
    <property type="evidence" value="ECO:0007669"/>
    <property type="project" value="TreeGrafter"/>
</dbReference>
<dbReference type="InterPro" id="IPR036640">
    <property type="entry name" value="ABC1_TM_sf"/>
</dbReference>
<evidence type="ECO:0000256" key="1">
    <source>
        <dbReference type="ARBA" id="ARBA00004651"/>
    </source>
</evidence>
<feature type="domain" description="ABC transmembrane type-1" evidence="6">
    <location>
        <begin position="34"/>
        <end position="304"/>
    </location>
</feature>
<dbReference type="OrthoDB" id="8554730at2"/>
<comment type="subcellular location">
    <subcellularLocation>
        <location evidence="1">Cell membrane</location>
        <topology evidence="1">Multi-pass membrane protein</topology>
    </subcellularLocation>
</comment>
<feature type="transmembrane region" description="Helical" evidence="5">
    <location>
        <begin position="72"/>
        <end position="90"/>
    </location>
</feature>
<dbReference type="GO" id="GO:0005524">
    <property type="term" value="F:ATP binding"/>
    <property type="evidence" value="ECO:0007669"/>
    <property type="project" value="InterPro"/>
</dbReference>
<dbReference type="Gene3D" id="1.20.1560.10">
    <property type="entry name" value="ABC transporter type 1, transmembrane domain"/>
    <property type="match status" value="1"/>
</dbReference>
<dbReference type="Gene3D" id="3.40.50.300">
    <property type="entry name" value="P-loop containing nucleotide triphosphate hydrolases"/>
    <property type="match status" value="1"/>
</dbReference>
<gene>
    <name evidence="7" type="ORF">NSMM_400072</name>
</gene>
<dbReference type="SUPFAM" id="SSF52540">
    <property type="entry name" value="P-loop containing nucleoside triphosphate hydrolases"/>
    <property type="match status" value="1"/>
</dbReference>
<feature type="transmembrane region" description="Helical" evidence="5">
    <location>
        <begin position="28"/>
        <end position="52"/>
    </location>
</feature>
<feature type="transmembrane region" description="Helical" evidence="5">
    <location>
        <begin position="286"/>
        <end position="305"/>
    </location>
</feature>
<dbReference type="PANTHER" id="PTHR43394">
    <property type="entry name" value="ATP-DEPENDENT PERMEASE MDL1, MITOCHONDRIAL"/>
    <property type="match status" value="1"/>
</dbReference>
<dbReference type="GO" id="GO:0016887">
    <property type="term" value="F:ATP hydrolysis activity"/>
    <property type="evidence" value="ECO:0007669"/>
    <property type="project" value="InterPro"/>
</dbReference>
<sequence length="558" mass="62091">MTNRPSFSQPTSFRSNLLQWLRESETPYWQFLSIVFFSASVTAISITLIPLVIGQLSTHVLPGGNRLFLHELPLLLAILLLTSITANYAGNYTLHRLQGQFALILRDRLLAQLVGTTPNCTDISSEWIKLRYFGTVDSLLNYLIRLINSLSRDLLTVIGLVAVLLYMNQELALLTLVVLAVALLTQSLFSTDTASQTLSDKTQNEITNLIQNVIAYQHLIRLDHGCLQERLNIYNILDQQQRISLRQTGHSMLTGMLAQLFLIGLMTALLYFWLQQMTLGKFMPGEMPAFIAALLILTLPLKRLLAIKRLLVDSHQSYQPIAAILSIPHAPAKATSNDLSANRIRRLQGSVYFENVHFYCNASQSRLASCPDFSLIPGEILAITNFTSDSAQILASLVCGFVSPITGKVMLDKQNAVDIDQLVRQASIAWLSPDRMLLSDTVAANIAYGMKRCSVETEITRAAHASHATEFIRELPRGHETILDTGITLTASERQRLLIARALLKNPAIVIIDESIVQFDLNDPLLQQALLALTRKRTTLILSTQPPLLNLAENSITL</sequence>
<dbReference type="Pfam" id="PF00664">
    <property type="entry name" value="ABC_membrane"/>
    <property type="match status" value="1"/>
</dbReference>
<name>A0A1G5SEH4_9PROT</name>
<evidence type="ECO:0000259" key="6">
    <source>
        <dbReference type="PROSITE" id="PS50929"/>
    </source>
</evidence>